<feature type="transmembrane region" description="Helical" evidence="5">
    <location>
        <begin position="21"/>
        <end position="42"/>
    </location>
</feature>
<evidence type="ECO:0000256" key="1">
    <source>
        <dbReference type="ARBA" id="ARBA00004141"/>
    </source>
</evidence>
<dbReference type="GO" id="GO:0015271">
    <property type="term" value="F:outward rectifier potassium channel activity"/>
    <property type="evidence" value="ECO:0007669"/>
    <property type="project" value="TreeGrafter"/>
</dbReference>
<dbReference type="SUPFAM" id="SSF81324">
    <property type="entry name" value="Voltage-gated potassium channels"/>
    <property type="match status" value="1"/>
</dbReference>
<evidence type="ECO:0000256" key="4">
    <source>
        <dbReference type="ARBA" id="ARBA00023136"/>
    </source>
</evidence>
<keyword evidence="2 5" id="KW-0812">Transmembrane</keyword>
<dbReference type="PANTHER" id="PTHR11003">
    <property type="entry name" value="POTASSIUM CHANNEL, SUBFAMILY K"/>
    <property type="match status" value="1"/>
</dbReference>
<proteinExistence type="predicted"/>
<comment type="subcellular location">
    <subcellularLocation>
        <location evidence="1">Membrane</location>
        <topology evidence="1">Multi-pass membrane protein</topology>
    </subcellularLocation>
</comment>
<dbReference type="AlphaFoldDB" id="A0A914CQC7"/>
<keyword evidence="3 5" id="KW-1133">Transmembrane helix</keyword>
<name>A0A914CQC7_9BILA</name>
<protein>
    <submittedName>
        <fullName evidence="7">Potassium channel domain-containing protein</fullName>
    </submittedName>
</protein>
<dbReference type="PANTHER" id="PTHR11003:SF345">
    <property type="entry name" value="TWIK FAMILY OF POTASSIUM CHANNELS PROTEIN 18"/>
    <property type="match status" value="1"/>
</dbReference>
<dbReference type="Proteomes" id="UP000887540">
    <property type="component" value="Unplaced"/>
</dbReference>
<evidence type="ECO:0000313" key="7">
    <source>
        <dbReference type="WBParaSite" id="ACRNAN_scaffold13107.g14428.t1"/>
    </source>
</evidence>
<evidence type="ECO:0000313" key="6">
    <source>
        <dbReference type="Proteomes" id="UP000887540"/>
    </source>
</evidence>
<evidence type="ECO:0000256" key="2">
    <source>
        <dbReference type="ARBA" id="ARBA00022692"/>
    </source>
</evidence>
<dbReference type="WBParaSite" id="ACRNAN_scaffold13107.g14428.t1">
    <property type="protein sequence ID" value="ACRNAN_scaffold13107.g14428.t1"/>
    <property type="gene ID" value="ACRNAN_scaffold13107.g14428"/>
</dbReference>
<dbReference type="InterPro" id="IPR003280">
    <property type="entry name" value="2pore_dom_K_chnl"/>
</dbReference>
<dbReference type="Gene3D" id="1.10.287.70">
    <property type="match status" value="1"/>
</dbReference>
<keyword evidence="4 5" id="KW-0472">Membrane</keyword>
<sequence length="124" mass="14353">MVLFAAQVSDFFTTLREGIRGLVPLFVLLIYTIIGALIFMSIEGPNEQFQLEQLKKERDQLLENTTVKLNIIKRRESKIAKNYTEHILIEYRDALGVGEVNLNDTKWDIWGSIYYSMCIYTTIG</sequence>
<evidence type="ECO:0000256" key="3">
    <source>
        <dbReference type="ARBA" id="ARBA00022989"/>
    </source>
</evidence>
<keyword evidence="6" id="KW-1185">Reference proteome</keyword>
<evidence type="ECO:0000256" key="5">
    <source>
        <dbReference type="SAM" id="Phobius"/>
    </source>
</evidence>
<accession>A0A914CQC7</accession>
<dbReference type="GO" id="GO:0030322">
    <property type="term" value="P:stabilization of membrane potential"/>
    <property type="evidence" value="ECO:0007669"/>
    <property type="project" value="TreeGrafter"/>
</dbReference>
<dbReference type="GO" id="GO:0022841">
    <property type="term" value="F:potassium ion leak channel activity"/>
    <property type="evidence" value="ECO:0007669"/>
    <property type="project" value="TreeGrafter"/>
</dbReference>
<dbReference type="GO" id="GO:0005886">
    <property type="term" value="C:plasma membrane"/>
    <property type="evidence" value="ECO:0007669"/>
    <property type="project" value="TreeGrafter"/>
</dbReference>
<organism evidence="6 7">
    <name type="scientific">Acrobeloides nanus</name>
    <dbReference type="NCBI Taxonomy" id="290746"/>
    <lineage>
        <taxon>Eukaryota</taxon>
        <taxon>Metazoa</taxon>
        <taxon>Ecdysozoa</taxon>
        <taxon>Nematoda</taxon>
        <taxon>Chromadorea</taxon>
        <taxon>Rhabditida</taxon>
        <taxon>Tylenchina</taxon>
        <taxon>Cephalobomorpha</taxon>
        <taxon>Cephaloboidea</taxon>
        <taxon>Cephalobidae</taxon>
        <taxon>Acrobeloides</taxon>
    </lineage>
</organism>
<reference evidence="7" key="1">
    <citation type="submission" date="2022-11" db="UniProtKB">
        <authorList>
            <consortium name="WormBaseParasite"/>
        </authorList>
    </citation>
    <scope>IDENTIFICATION</scope>
</reference>